<comment type="caution">
    <text evidence="2">The sequence shown here is derived from an EMBL/GenBank/DDBJ whole genome shotgun (WGS) entry which is preliminary data.</text>
</comment>
<reference evidence="2" key="2">
    <citation type="submission" date="2016-09" db="EMBL/GenBank/DDBJ databases">
        <title>Streptomyces fradiae DSM40063, a candidate organism with high potential of specific P450 cytochromes.</title>
        <authorList>
            <person name="Grumaz C."/>
            <person name="Vainshtein Y."/>
            <person name="Kirstahler P."/>
            <person name="Sohn K."/>
        </authorList>
    </citation>
    <scope>NUCLEOTIDE SEQUENCE [LARGE SCALE GENOMIC DNA]</scope>
    <source>
        <strain evidence="2">DSM 40063</strain>
    </source>
</reference>
<protein>
    <submittedName>
        <fullName evidence="2">Uncharacterized protein</fullName>
    </submittedName>
</protein>
<evidence type="ECO:0000313" key="2">
    <source>
        <dbReference type="EMBL" id="OSY50609.1"/>
    </source>
</evidence>
<dbReference type="EMBL" id="MIFZ01000278">
    <property type="protein sequence ID" value="OSY50609.1"/>
    <property type="molecule type" value="Genomic_DNA"/>
</dbReference>
<name>A0A1Y2NU89_STRFR</name>
<sequence length="72" mass="7564">MATVFSVQADSPEECERELARLCEVLGLVPSLRPCRSVGTDRWMARAAAPRAGLVAECAPAPSGAVPAGRVR</sequence>
<accession>A0A1Y2NU89</accession>
<evidence type="ECO:0000313" key="1">
    <source>
        <dbReference type="EMBL" id="KAF0646721.1"/>
    </source>
</evidence>
<keyword evidence="3" id="KW-1185">Reference proteome</keyword>
<dbReference type="Proteomes" id="UP000194318">
    <property type="component" value="Unassembled WGS sequence"/>
</dbReference>
<reference evidence="1 3" key="1">
    <citation type="submission" date="2013-05" db="EMBL/GenBank/DDBJ databases">
        <title>Genome Sequence of Streptomyces fradiae.</title>
        <authorList>
            <person name="Kirby R."/>
        </authorList>
    </citation>
    <scope>NUCLEOTIDE SEQUENCE [LARGE SCALE GENOMIC DNA]</scope>
    <source>
        <strain evidence="1 3">ATCC 10745</strain>
    </source>
</reference>
<dbReference type="AlphaFoldDB" id="A0A1Y2NU89"/>
<dbReference type="Proteomes" id="UP000731519">
    <property type="component" value="Unassembled WGS sequence"/>
</dbReference>
<gene>
    <name evidence="2" type="ORF">BG846_03777</name>
    <name evidence="1" type="ORF">K701_27460</name>
</gene>
<dbReference type="EMBL" id="ASYR01000048">
    <property type="protein sequence ID" value="KAF0646721.1"/>
    <property type="molecule type" value="Genomic_DNA"/>
</dbReference>
<proteinExistence type="predicted"/>
<organism evidence="2">
    <name type="scientific">Streptomyces fradiae ATCC 10745 = DSM 40063</name>
    <dbReference type="NCBI Taxonomy" id="1319510"/>
    <lineage>
        <taxon>Bacteria</taxon>
        <taxon>Bacillati</taxon>
        <taxon>Actinomycetota</taxon>
        <taxon>Actinomycetes</taxon>
        <taxon>Kitasatosporales</taxon>
        <taxon>Streptomycetaceae</taxon>
        <taxon>Streptomyces</taxon>
    </lineage>
</organism>
<evidence type="ECO:0000313" key="3">
    <source>
        <dbReference type="Proteomes" id="UP000731519"/>
    </source>
</evidence>